<dbReference type="PANTHER" id="PTHR45992">
    <property type="entry name" value="EUKARYOTIC ELONGATION FACTOR 2 KINASE-RELATED"/>
    <property type="match status" value="1"/>
</dbReference>
<proteinExistence type="predicted"/>
<dbReference type="GO" id="GO:0031037">
    <property type="term" value="P:myosin II filament disassembly"/>
    <property type="evidence" value="ECO:0007669"/>
    <property type="project" value="TreeGrafter"/>
</dbReference>
<accession>A0AAD6ZCG6</accession>
<evidence type="ECO:0000259" key="6">
    <source>
        <dbReference type="PROSITE" id="PS51158"/>
    </source>
</evidence>
<dbReference type="GO" id="GO:1903013">
    <property type="term" value="P:response to differentiation-inducing factor 1"/>
    <property type="evidence" value="ECO:0007669"/>
    <property type="project" value="TreeGrafter"/>
</dbReference>
<dbReference type="Proteomes" id="UP001218218">
    <property type="component" value="Unassembled WGS sequence"/>
</dbReference>
<organism evidence="7 8">
    <name type="scientific">Mycena albidolilacea</name>
    <dbReference type="NCBI Taxonomy" id="1033008"/>
    <lineage>
        <taxon>Eukaryota</taxon>
        <taxon>Fungi</taxon>
        <taxon>Dikarya</taxon>
        <taxon>Basidiomycota</taxon>
        <taxon>Agaricomycotina</taxon>
        <taxon>Agaricomycetes</taxon>
        <taxon>Agaricomycetidae</taxon>
        <taxon>Agaricales</taxon>
        <taxon>Marasmiineae</taxon>
        <taxon>Mycenaceae</taxon>
        <taxon>Mycena</taxon>
    </lineage>
</organism>
<evidence type="ECO:0000256" key="3">
    <source>
        <dbReference type="ARBA" id="ARBA00022741"/>
    </source>
</evidence>
<evidence type="ECO:0000256" key="1">
    <source>
        <dbReference type="ARBA" id="ARBA00022527"/>
    </source>
</evidence>
<dbReference type="EMBL" id="JARIHO010000062">
    <property type="protein sequence ID" value="KAJ7315402.1"/>
    <property type="molecule type" value="Genomic_DNA"/>
</dbReference>
<name>A0AAD6ZCG6_9AGAR</name>
<gene>
    <name evidence="7" type="ORF">DFH08DRAFT_942923</name>
</gene>
<evidence type="ECO:0000313" key="7">
    <source>
        <dbReference type="EMBL" id="KAJ7315402.1"/>
    </source>
</evidence>
<protein>
    <recommendedName>
        <fullName evidence="6">Alpha-type protein kinase domain-containing protein</fullName>
    </recommendedName>
</protein>
<keyword evidence="1" id="KW-0723">Serine/threonine-protein kinase</keyword>
<dbReference type="AlphaFoldDB" id="A0AAD6ZCG6"/>
<dbReference type="Gene3D" id="3.20.200.10">
    <property type="entry name" value="MHCK/EF2 kinase"/>
    <property type="match status" value="2"/>
</dbReference>
<keyword evidence="5" id="KW-0067">ATP-binding</keyword>
<evidence type="ECO:0000256" key="4">
    <source>
        <dbReference type="ARBA" id="ARBA00022777"/>
    </source>
</evidence>
<dbReference type="InterPro" id="IPR011009">
    <property type="entry name" value="Kinase-like_dom_sf"/>
</dbReference>
<keyword evidence="8" id="KW-1185">Reference proteome</keyword>
<feature type="domain" description="Alpha-type protein kinase" evidence="6">
    <location>
        <begin position="599"/>
        <end position="819"/>
    </location>
</feature>
<evidence type="ECO:0000313" key="8">
    <source>
        <dbReference type="Proteomes" id="UP001218218"/>
    </source>
</evidence>
<dbReference type="PANTHER" id="PTHR45992:SF2">
    <property type="entry name" value="EUKARYOTIC ELONGATION FACTOR 2 KINASE"/>
    <property type="match status" value="1"/>
</dbReference>
<evidence type="ECO:0000256" key="5">
    <source>
        <dbReference type="ARBA" id="ARBA00022840"/>
    </source>
</evidence>
<dbReference type="PROSITE" id="PS51158">
    <property type="entry name" value="ALPHA_KINASE"/>
    <property type="match status" value="2"/>
</dbReference>
<sequence length="907" mass="99900">MAICSGCGKKYRWLPSTEVNCGRCKDREASRNSDWIACRGCGNTFPFMDEADDCGSCQERDDAVAHVDLSINNPPNPRHPGQYIPPAQPPATSNPELREKARIALAVMSQAHANAVANAQSPDLVAKSKLRGTAAHLKSIPCIQVKLSKVLNANARGFEKNSGFLSCLHDFYDTALFSEVVVAIVAAIDLHYAKEYGIRITPNERNDVTFQYAQSGTVLDPGHMSGTLGELFQKSAGVRISAKDRKAGLLDIQALVNYPPAAAKEEFSYDSELSSVTGSKRKATTVAAHSPKRIALIPAGANIYTSSIQRTEDHVLVSRIDCTLDDTGAAVWTENSVSLEASVRQDSSASGKTKRMHILTIEGVRYAAKAFYDLGGHTPTLEENLSFLKDELRCQKQAALCLKRFEQQAKANNVSIADLRVAESFILQVVSGPRKHHAWIVDPLLSTIQTTKFSGTDVAGSNGGLFGVTCDALAHFSLEDSMESLVFVDIQGIQEPRYIHGVRRLDELVLFDLMQHTRQGGKNIGDKGPIGLEEFKRQHKCNIVCEKIPLRPMPETPTAAVTPKAKSSVDELPPTFRVRLGCGVIDVEDSTTTHHKPRGYVRYTGAAYSHFLAIDSADQAVFGPFETQMAELRHKNKSQNILLLDFPELKSMGRRLDVNSPDPFAQEVSRYADARDLLDQYETLLQDSDDSMYFLSLTDLKILQDPRRRTWLYSEDDSHTPLINTKDMVQDSKDRKYNGLLDSFSHFVYDKSNSGYVYHHFSYCWLDSEEGGGPFIVYFQSSSNTGDTCHNDGGKLGIRDFLVEHECNEICKRLGLREPKEGSTNSVSLGTTSTNEDIGKKSKIYLRTTNATTVHSPIKEFQAVKNKDLSAAEAGSAACSAKDLKATGAEGYLQGLGKDKKMNLVDK</sequence>
<dbReference type="InterPro" id="IPR004166">
    <property type="entry name" value="a-kinase_dom"/>
</dbReference>
<keyword evidence="4" id="KW-0418">Kinase</keyword>
<dbReference type="Pfam" id="PF02816">
    <property type="entry name" value="Alpha_kinase"/>
    <property type="match status" value="2"/>
</dbReference>
<keyword evidence="2" id="KW-0808">Transferase</keyword>
<dbReference type="GO" id="GO:0005524">
    <property type="term" value="F:ATP binding"/>
    <property type="evidence" value="ECO:0007669"/>
    <property type="project" value="UniProtKB-KW"/>
</dbReference>
<dbReference type="SUPFAM" id="SSF56112">
    <property type="entry name" value="Protein kinase-like (PK-like)"/>
    <property type="match status" value="2"/>
</dbReference>
<evidence type="ECO:0000256" key="2">
    <source>
        <dbReference type="ARBA" id="ARBA00022679"/>
    </source>
</evidence>
<dbReference type="GO" id="GO:0004674">
    <property type="term" value="F:protein serine/threonine kinase activity"/>
    <property type="evidence" value="ECO:0007669"/>
    <property type="project" value="UniProtKB-KW"/>
</dbReference>
<dbReference type="CDD" id="cd04515">
    <property type="entry name" value="Alpha_kinase"/>
    <property type="match status" value="1"/>
</dbReference>
<keyword evidence="3" id="KW-0547">Nucleotide-binding</keyword>
<dbReference type="InterPro" id="IPR051852">
    <property type="entry name" value="Alpha-type_PK"/>
</dbReference>
<comment type="caution">
    <text evidence="7">The sequence shown here is derived from an EMBL/GenBank/DDBJ whole genome shotgun (WGS) entry which is preliminary data.</text>
</comment>
<reference evidence="7" key="1">
    <citation type="submission" date="2023-03" db="EMBL/GenBank/DDBJ databases">
        <title>Massive genome expansion in bonnet fungi (Mycena s.s.) driven by repeated elements and novel gene families across ecological guilds.</title>
        <authorList>
            <consortium name="Lawrence Berkeley National Laboratory"/>
            <person name="Harder C.B."/>
            <person name="Miyauchi S."/>
            <person name="Viragh M."/>
            <person name="Kuo A."/>
            <person name="Thoen E."/>
            <person name="Andreopoulos B."/>
            <person name="Lu D."/>
            <person name="Skrede I."/>
            <person name="Drula E."/>
            <person name="Henrissat B."/>
            <person name="Morin E."/>
            <person name="Kohler A."/>
            <person name="Barry K."/>
            <person name="LaButti K."/>
            <person name="Morin E."/>
            <person name="Salamov A."/>
            <person name="Lipzen A."/>
            <person name="Mereny Z."/>
            <person name="Hegedus B."/>
            <person name="Baldrian P."/>
            <person name="Stursova M."/>
            <person name="Weitz H."/>
            <person name="Taylor A."/>
            <person name="Grigoriev I.V."/>
            <person name="Nagy L.G."/>
            <person name="Martin F."/>
            <person name="Kauserud H."/>
        </authorList>
    </citation>
    <scope>NUCLEOTIDE SEQUENCE</scope>
    <source>
        <strain evidence="7">CBHHK002</strain>
    </source>
</reference>
<feature type="domain" description="Alpha-type protein kinase" evidence="6">
    <location>
        <begin position="324"/>
        <end position="553"/>
    </location>
</feature>